<organism evidence="3 4">
    <name type="scientific">Halostreptopolyspora alba</name>
    <dbReference type="NCBI Taxonomy" id="2487137"/>
    <lineage>
        <taxon>Bacteria</taxon>
        <taxon>Bacillati</taxon>
        <taxon>Actinomycetota</taxon>
        <taxon>Actinomycetes</taxon>
        <taxon>Streptosporangiales</taxon>
        <taxon>Nocardiopsidaceae</taxon>
        <taxon>Halostreptopolyspora</taxon>
    </lineage>
</organism>
<proteinExistence type="predicted"/>
<dbReference type="InterPro" id="IPR021401">
    <property type="entry name" value="DUF3040"/>
</dbReference>
<keyword evidence="4" id="KW-1185">Reference proteome</keyword>
<evidence type="ECO:0000313" key="3">
    <source>
        <dbReference type="EMBL" id="RNL81942.1"/>
    </source>
</evidence>
<dbReference type="RefSeq" id="WP_123203146.1">
    <property type="nucleotide sequence ID" value="NZ_RJMB01000028.1"/>
</dbReference>
<comment type="caution">
    <text evidence="3">The sequence shown here is derived from an EMBL/GenBank/DDBJ whole genome shotgun (WGS) entry which is preliminary data.</text>
</comment>
<sequence>MALREYERRILAEIEQYLSADDPELAGRLQMFGAATSSDEGEARGSLWRPWAVCAAIAVAVIGLLVVLVALTPGEQTSGETPARDDTDVVSPAPGGTAP</sequence>
<dbReference type="Pfam" id="PF11239">
    <property type="entry name" value="DUF3040"/>
    <property type="match status" value="1"/>
</dbReference>
<dbReference type="AlphaFoldDB" id="A0A3N0E271"/>
<keyword evidence="2" id="KW-0812">Transmembrane</keyword>
<dbReference type="EMBL" id="RJMB01000028">
    <property type="protein sequence ID" value="RNL81942.1"/>
    <property type="molecule type" value="Genomic_DNA"/>
</dbReference>
<keyword evidence="2" id="KW-1133">Transmembrane helix</keyword>
<evidence type="ECO:0000256" key="2">
    <source>
        <dbReference type="SAM" id="Phobius"/>
    </source>
</evidence>
<evidence type="ECO:0000256" key="1">
    <source>
        <dbReference type="SAM" id="MobiDB-lite"/>
    </source>
</evidence>
<keyword evidence="2" id="KW-0472">Membrane</keyword>
<gene>
    <name evidence="3" type="ORF">EFW17_20990</name>
</gene>
<feature type="transmembrane region" description="Helical" evidence="2">
    <location>
        <begin position="51"/>
        <end position="71"/>
    </location>
</feature>
<accession>A0A3N0E271</accession>
<evidence type="ECO:0000313" key="4">
    <source>
        <dbReference type="Proteomes" id="UP000269198"/>
    </source>
</evidence>
<dbReference type="Proteomes" id="UP000269198">
    <property type="component" value="Unassembled WGS sequence"/>
</dbReference>
<reference evidence="3 4" key="1">
    <citation type="submission" date="2018-11" db="EMBL/GenBank/DDBJ databases">
        <title>The genome draft of YIM 96095.</title>
        <authorList>
            <person name="Tang S.-K."/>
            <person name="Chunyu W.-X."/>
            <person name="Feng Y.-Z."/>
        </authorList>
    </citation>
    <scope>NUCLEOTIDE SEQUENCE [LARGE SCALE GENOMIC DNA]</scope>
    <source>
        <strain evidence="3 4">YIM 96095</strain>
    </source>
</reference>
<protein>
    <submittedName>
        <fullName evidence="3">DUF3040 domain-containing protein</fullName>
    </submittedName>
</protein>
<dbReference type="OrthoDB" id="4339071at2"/>
<feature type="region of interest" description="Disordered" evidence="1">
    <location>
        <begin position="75"/>
        <end position="99"/>
    </location>
</feature>
<name>A0A3N0E271_9ACTN</name>